<accession>A0A7C8YG88</accession>
<proteinExistence type="predicted"/>
<organism evidence="1">
    <name type="scientific">Opuntia streptacantha</name>
    <name type="common">Prickly pear cactus</name>
    <name type="synonym">Opuntia cardona</name>
    <dbReference type="NCBI Taxonomy" id="393608"/>
    <lineage>
        <taxon>Eukaryota</taxon>
        <taxon>Viridiplantae</taxon>
        <taxon>Streptophyta</taxon>
        <taxon>Embryophyta</taxon>
        <taxon>Tracheophyta</taxon>
        <taxon>Spermatophyta</taxon>
        <taxon>Magnoliopsida</taxon>
        <taxon>eudicotyledons</taxon>
        <taxon>Gunneridae</taxon>
        <taxon>Pentapetalae</taxon>
        <taxon>Caryophyllales</taxon>
        <taxon>Cactineae</taxon>
        <taxon>Cactaceae</taxon>
        <taxon>Opuntioideae</taxon>
        <taxon>Opuntia</taxon>
    </lineage>
</organism>
<sequence>MCRRLLRQKWMKLLLTAELKKPSRMFSSPLITASSRLCLTSLLFSSSFFGFHVCHDFFNLISAGINISAWYERYRPVPAKIWAVCYCSCNCTGFTPKRGVPAGMVRD</sequence>
<evidence type="ECO:0000313" key="1">
    <source>
        <dbReference type="EMBL" id="MBA4617696.1"/>
    </source>
</evidence>
<protein>
    <submittedName>
        <fullName evidence="1">Uncharacterized protein</fullName>
    </submittedName>
</protein>
<dbReference type="EMBL" id="GISG01017491">
    <property type="protein sequence ID" value="MBA4617696.1"/>
    <property type="molecule type" value="Transcribed_RNA"/>
</dbReference>
<name>A0A7C8YG88_OPUST</name>
<reference evidence="1" key="1">
    <citation type="journal article" date="2013" name="J. Plant Res.">
        <title>Effect of fungi and light on seed germination of three Opuntia species from semiarid lands of central Mexico.</title>
        <authorList>
            <person name="Delgado-Sanchez P."/>
            <person name="Jimenez-Bremont J.F."/>
            <person name="Guerrero-Gonzalez Mde L."/>
            <person name="Flores J."/>
        </authorList>
    </citation>
    <scope>NUCLEOTIDE SEQUENCE</scope>
    <source>
        <tissue evidence="1">Cladode</tissue>
    </source>
</reference>
<reference evidence="1" key="2">
    <citation type="submission" date="2020-07" db="EMBL/GenBank/DDBJ databases">
        <authorList>
            <person name="Vera ALvarez R."/>
            <person name="Arias-Moreno D.M."/>
            <person name="Jimenez-Jacinto V."/>
            <person name="Jimenez-Bremont J.F."/>
            <person name="Swaminathan K."/>
            <person name="Moose S.P."/>
            <person name="Guerrero-Gonzalez M.L."/>
            <person name="Marino-Ramirez L."/>
            <person name="Landsman D."/>
            <person name="Rodriguez-Kessler M."/>
            <person name="Delgado-Sanchez P."/>
        </authorList>
    </citation>
    <scope>NUCLEOTIDE SEQUENCE</scope>
    <source>
        <tissue evidence="1">Cladode</tissue>
    </source>
</reference>
<dbReference type="AlphaFoldDB" id="A0A7C8YG88"/>